<keyword evidence="1" id="KW-0732">Signal</keyword>
<sequence>MQLIFTILNSIRIMVIGLGCIPGECKGKLAIWVKDRVLYIEVYITCISEYGLCWLSSADPCRLEMRTFILIEGFIHSRDKKRAVSITRTPWKEDRNKKIGKKCGVGLVCTPTELSPLSPCLGRLQTHRGVEWIHGYRLVVVEVAVPGHRVS</sequence>
<name>A0A1L9TA61_9EURO</name>
<feature type="signal peptide" evidence="1">
    <location>
        <begin position="1"/>
        <end position="17"/>
    </location>
</feature>
<dbReference type="Proteomes" id="UP000184356">
    <property type="component" value="Unassembled WGS sequence"/>
</dbReference>
<gene>
    <name evidence="2" type="ORF">ASPSYDRAFT_406929</name>
</gene>
<reference evidence="3" key="1">
    <citation type="journal article" date="2017" name="Genome Biol.">
        <title>Comparative genomics reveals high biological diversity and specific adaptations in the industrially and medically important fungal genus Aspergillus.</title>
        <authorList>
            <person name="de Vries R.P."/>
            <person name="Riley R."/>
            <person name="Wiebenga A."/>
            <person name="Aguilar-Osorio G."/>
            <person name="Amillis S."/>
            <person name="Uchima C.A."/>
            <person name="Anderluh G."/>
            <person name="Asadollahi M."/>
            <person name="Askin M."/>
            <person name="Barry K."/>
            <person name="Battaglia E."/>
            <person name="Bayram O."/>
            <person name="Benocci T."/>
            <person name="Braus-Stromeyer S.A."/>
            <person name="Caldana C."/>
            <person name="Canovas D."/>
            <person name="Cerqueira G.C."/>
            <person name="Chen F."/>
            <person name="Chen W."/>
            <person name="Choi C."/>
            <person name="Clum A."/>
            <person name="Dos Santos R.A."/>
            <person name="Damasio A.R."/>
            <person name="Diallinas G."/>
            <person name="Emri T."/>
            <person name="Fekete E."/>
            <person name="Flipphi M."/>
            <person name="Freyberg S."/>
            <person name="Gallo A."/>
            <person name="Gournas C."/>
            <person name="Habgood R."/>
            <person name="Hainaut M."/>
            <person name="Harispe M.L."/>
            <person name="Henrissat B."/>
            <person name="Hilden K.S."/>
            <person name="Hope R."/>
            <person name="Hossain A."/>
            <person name="Karabika E."/>
            <person name="Karaffa L."/>
            <person name="Karanyi Z."/>
            <person name="Krasevec N."/>
            <person name="Kuo A."/>
            <person name="Kusch H."/>
            <person name="LaButti K."/>
            <person name="Lagendijk E.L."/>
            <person name="Lapidus A."/>
            <person name="Levasseur A."/>
            <person name="Lindquist E."/>
            <person name="Lipzen A."/>
            <person name="Logrieco A.F."/>
            <person name="MacCabe A."/>
            <person name="Maekelae M.R."/>
            <person name="Malavazi I."/>
            <person name="Melin P."/>
            <person name="Meyer V."/>
            <person name="Mielnichuk N."/>
            <person name="Miskei M."/>
            <person name="Molnar A.P."/>
            <person name="Mule G."/>
            <person name="Ngan C.Y."/>
            <person name="Orejas M."/>
            <person name="Orosz E."/>
            <person name="Ouedraogo J.P."/>
            <person name="Overkamp K.M."/>
            <person name="Park H.-S."/>
            <person name="Perrone G."/>
            <person name="Piumi F."/>
            <person name="Punt P.J."/>
            <person name="Ram A.F."/>
            <person name="Ramon A."/>
            <person name="Rauscher S."/>
            <person name="Record E."/>
            <person name="Riano-Pachon D.M."/>
            <person name="Robert V."/>
            <person name="Roehrig J."/>
            <person name="Ruller R."/>
            <person name="Salamov A."/>
            <person name="Salih N.S."/>
            <person name="Samson R.A."/>
            <person name="Sandor E."/>
            <person name="Sanguinetti M."/>
            <person name="Schuetze T."/>
            <person name="Sepcic K."/>
            <person name="Shelest E."/>
            <person name="Sherlock G."/>
            <person name="Sophianopoulou V."/>
            <person name="Squina F.M."/>
            <person name="Sun H."/>
            <person name="Susca A."/>
            <person name="Todd R.B."/>
            <person name="Tsang A."/>
            <person name="Unkles S.E."/>
            <person name="van de Wiele N."/>
            <person name="van Rossen-Uffink D."/>
            <person name="Oliveira J.V."/>
            <person name="Vesth T.C."/>
            <person name="Visser J."/>
            <person name="Yu J.-H."/>
            <person name="Zhou M."/>
            <person name="Andersen M.R."/>
            <person name="Archer D.B."/>
            <person name="Baker S.E."/>
            <person name="Benoit I."/>
            <person name="Brakhage A.A."/>
            <person name="Braus G.H."/>
            <person name="Fischer R."/>
            <person name="Frisvad J.C."/>
            <person name="Goldman G.H."/>
            <person name="Houbraken J."/>
            <person name="Oakley B."/>
            <person name="Pocsi I."/>
            <person name="Scazzocchio C."/>
            <person name="Seiboth B."/>
            <person name="vanKuyk P.A."/>
            <person name="Wortman J."/>
            <person name="Dyer P.S."/>
            <person name="Grigoriev I.V."/>
        </authorList>
    </citation>
    <scope>NUCLEOTIDE SEQUENCE [LARGE SCALE GENOMIC DNA]</scope>
    <source>
        <strain evidence="3">CBS 593.65</strain>
    </source>
</reference>
<organism evidence="2 3">
    <name type="scientific">Aspergillus sydowii CBS 593.65</name>
    <dbReference type="NCBI Taxonomy" id="1036612"/>
    <lineage>
        <taxon>Eukaryota</taxon>
        <taxon>Fungi</taxon>
        <taxon>Dikarya</taxon>
        <taxon>Ascomycota</taxon>
        <taxon>Pezizomycotina</taxon>
        <taxon>Eurotiomycetes</taxon>
        <taxon>Eurotiomycetidae</taxon>
        <taxon>Eurotiales</taxon>
        <taxon>Aspergillaceae</taxon>
        <taxon>Aspergillus</taxon>
        <taxon>Aspergillus subgen. Nidulantes</taxon>
    </lineage>
</organism>
<dbReference type="GeneID" id="63762201"/>
<evidence type="ECO:0000256" key="1">
    <source>
        <dbReference type="SAM" id="SignalP"/>
    </source>
</evidence>
<dbReference type="EMBL" id="KV878591">
    <property type="protein sequence ID" value="OJJ56193.1"/>
    <property type="molecule type" value="Genomic_DNA"/>
</dbReference>
<protein>
    <submittedName>
        <fullName evidence="2">Uncharacterized protein</fullName>
    </submittedName>
</protein>
<dbReference type="VEuPathDB" id="FungiDB:ASPSYDRAFT_406929"/>
<feature type="chain" id="PRO_5012273505" evidence="1">
    <location>
        <begin position="18"/>
        <end position="151"/>
    </location>
</feature>
<keyword evidence="3" id="KW-1185">Reference proteome</keyword>
<proteinExistence type="predicted"/>
<accession>A0A1L9TA61</accession>
<evidence type="ECO:0000313" key="2">
    <source>
        <dbReference type="EMBL" id="OJJ56193.1"/>
    </source>
</evidence>
<dbReference type="RefSeq" id="XP_040699999.1">
    <property type="nucleotide sequence ID" value="XM_040846128.1"/>
</dbReference>
<dbReference type="AlphaFoldDB" id="A0A1L9TA61"/>
<evidence type="ECO:0000313" key="3">
    <source>
        <dbReference type="Proteomes" id="UP000184356"/>
    </source>
</evidence>